<gene>
    <name evidence="2" type="ORF">J122_1813</name>
</gene>
<sequence length="105" mass="12032">MIALAIALLVLASGWLSAQENCTYRKDALGNMRYQCDSGEQGTLRKDAFGHWNDNRTGNRYRKDSLGNYRSSDGEEVWRKDSLGNWRDREGRRCREDALGNLVCE</sequence>
<name>A0A137SCX1_9GAMM</name>
<dbReference type="AlphaFoldDB" id="A0A137SCX1"/>
<evidence type="ECO:0000313" key="3">
    <source>
        <dbReference type="Proteomes" id="UP000070282"/>
    </source>
</evidence>
<reference evidence="3" key="1">
    <citation type="submission" date="2015-12" db="EMBL/GenBank/DDBJ databases">
        <authorList>
            <person name="Lima A."/>
            <person name="Farahani Zayas N."/>
            <person name="Castro Da Silva M.A."/>
            <person name="Cabral A."/>
            <person name="Pessatti M.L."/>
        </authorList>
    </citation>
    <scope>NUCLEOTIDE SEQUENCE [LARGE SCALE GENOMIC DNA]</scope>
    <source>
        <strain evidence="3">LAMA 842</strain>
    </source>
</reference>
<protein>
    <submittedName>
        <fullName evidence="2">Uncharacterized protein</fullName>
    </submittedName>
</protein>
<dbReference type="EMBL" id="LOCO01000007">
    <property type="protein sequence ID" value="KXO10303.1"/>
    <property type="molecule type" value="Genomic_DNA"/>
</dbReference>
<dbReference type="PATRIC" id="fig|1306954.6.peg.3790"/>
<comment type="caution">
    <text evidence="2">The sequence shown here is derived from an EMBL/GenBank/DDBJ whole genome shotgun (WGS) entry which is preliminary data.</text>
</comment>
<keyword evidence="3" id="KW-1185">Reference proteome</keyword>
<dbReference type="Proteomes" id="UP000070282">
    <property type="component" value="Unassembled WGS sequence"/>
</dbReference>
<feature type="chain" id="PRO_5007480481" evidence="1">
    <location>
        <begin position="19"/>
        <end position="105"/>
    </location>
</feature>
<accession>A0A137SCX1</accession>
<evidence type="ECO:0000256" key="1">
    <source>
        <dbReference type="SAM" id="SignalP"/>
    </source>
</evidence>
<organism evidence="2 3">
    <name type="scientific">Marinobacter excellens LAMA 842</name>
    <dbReference type="NCBI Taxonomy" id="1306954"/>
    <lineage>
        <taxon>Bacteria</taxon>
        <taxon>Pseudomonadati</taxon>
        <taxon>Pseudomonadota</taxon>
        <taxon>Gammaproteobacteria</taxon>
        <taxon>Pseudomonadales</taxon>
        <taxon>Marinobacteraceae</taxon>
        <taxon>Marinobacter</taxon>
    </lineage>
</organism>
<evidence type="ECO:0000313" key="2">
    <source>
        <dbReference type="EMBL" id="KXO10303.1"/>
    </source>
</evidence>
<proteinExistence type="predicted"/>
<keyword evidence="1" id="KW-0732">Signal</keyword>
<feature type="signal peptide" evidence="1">
    <location>
        <begin position="1"/>
        <end position="18"/>
    </location>
</feature>